<sequence length="265" mass="27946">MRVAVIGCCGRMGQEVSKAILRQGHLQLVAGVDPQGAGKDLGALLLGQPNGIVVQADLRHALKSSDAQVAVDFTHPSVVAENVKTCVQAGVAAVVGTTGWTPDKIAAVDRIAKRRGVPVVIAPNFAIGAVLMMKFAAEAARYFERVEIIELHHDGKADAPSGTALRTAELIAQARKTPFPPPKVAHPEVLLDGVLGGEWNGIRVHSVRLPGLVAHQEVLLGMAGQVLTIRHDALSREAFVPGVLLAIERVLTLPPGVTYGLEKLL</sequence>
<dbReference type="PANTHER" id="PTHR20836:SF0">
    <property type="entry name" value="4-HYDROXY-TETRAHYDRODIPICOLINATE REDUCTASE 1, CHLOROPLASTIC-RELATED"/>
    <property type="match status" value="1"/>
</dbReference>
<dbReference type="EMBL" id="BEHT01000011">
    <property type="protein sequence ID" value="GBC98511.1"/>
    <property type="molecule type" value="Genomic_DNA"/>
</dbReference>
<comment type="subcellular location">
    <subcellularLocation>
        <location evidence="13">Cytoplasm</location>
    </subcellularLocation>
</comment>
<keyword evidence="4 13" id="KW-0521">NADP</keyword>
<dbReference type="GO" id="GO:0008839">
    <property type="term" value="F:4-hydroxy-tetrahydrodipicolinate reductase"/>
    <property type="evidence" value="ECO:0007669"/>
    <property type="project" value="UniProtKB-UniRule"/>
</dbReference>
<dbReference type="HAMAP" id="MF_00102">
    <property type="entry name" value="DapB"/>
    <property type="match status" value="1"/>
</dbReference>
<evidence type="ECO:0000256" key="9">
    <source>
        <dbReference type="ARBA" id="ARBA00037922"/>
    </source>
</evidence>
<dbReference type="GO" id="GO:0005829">
    <property type="term" value="C:cytosol"/>
    <property type="evidence" value="ECO:0007669"/>
    <property type="project" value="TreeGrafter"/>
</dbReference>
<evidence type="ECO:0000256" key="13">
    <source>
        <dbReference type="HAMAP-Rule" id="MF_00102"/>
    </source>
</evidence>
<comment type="similarity">
    <text evidence="1 13">Belongs to the DapB family.</text>
</comment>
<feature type="binding site" evidence="13">
    <location>
        <begin position="7"/>
        <end position="12"/>
    </location>
    <ligand>
        <name>NAD(+)</name>
        <dbReference type="ChEBI" id="CHEBI:57540"/>
    </ligand>
</feature>
<evidence type="ECO:0000259" key="15">
    <source>
        <dbReference type="Pfam" id="PF05173"/>
    </source>
</evidence>
<evidence type="ECO:0000313" key="17">
    <source>
        <dbReference type="Proteomes" id="UP000236173"/>
    </source>
</evidence>
<dbReference type="GO" id="GO:0050661">
    <property type="term" value="F:NADP binding"/>
    <property type="evidence" value="ECO:0007669"/>
    <property type="project" value="UniProtKB-UniRule"/>
</dbReference>
<reference evidence="17" key="1">
    <citation type="submission" date="2017-09" db="EMBL/GenBank/DDBJ databases">
        <title>Metaegenomics of thermophilic ammonia-oxidizing enrichment culture.</title>
        <authorList>
            <person name="Kato S."/>
            <person name="Suzuki K."/>
        </authorList>
    </citation>
    <scope>NUCLEOTIDE SEQUENCE [LARGE SCALE GENOMIC DNA]</scope>
</reference>
<feature type="binding site" evidence="13">
    <location>
        <position position="153"/>
    </location>
    <ligand>
        <name>(S)-2,3,4,5-tetrahydrodipicolinate</name>
        <dbReference type="ChEBI" id="CHEBI:16845"/>
    </ligand>
</feature>
<feature type="binding site" evidence="13">
    <location>
        <position position="40"/>
    </location>
    <ligand>
        <name>NAD(+)</name>
        <dbReference type="ChEBI" id="CHEBI:57540"/>
    </ligand>
</feature>
<dbReference type="NCBIfam" id="TIGR00036">
    <property type="entry name" value="dapB"/>
    <property type="match status" value="1"/>
</dbReference>
<evidence type="ECO:0000256" key="2">
    <source>
        <dbReference type="ARBA" id="ARBA00022490"/>
    </source>
</evidence>
<evidence type="ECO:0000256" key="7">
    <source>
        <dbReference type="ARBA" id="ARBA00023027"/>
    </source>
</evidence>
<comment type="catalytic activity">
    <reaction evidence="11 13">
        <text>(S)-2,3,4,5-tetrahydrodipicolinate + NADP(+) + H2O = (2S,4S)-4-hydroxy-2,3,4,5-tetrahydrodipicolinate + NADPH + H(+)</text>
        <dbReference type="Rhea" id="RHEA:35331"/>
        <dbReference type="ChEBI" id="CHEBI:15377"/>
        <dbReference type="ChEBI" id="CHEBI:15378"/>
        <dbReference type="ChEBI" id="CHEBI:16845"/>
        <dbReference type="ChEBI" id="CHEBI:57783"/>
        <dbReference type="ChEBI" id="CHEBI:58349"/>
        <dbReference type="ChEBI" id="CHEBI:67139"/>
        <dbReference type="EC" id="1.17.1.8"/>
    </reaction>
</comment>
<keyword evidence="5 13" id="KW-0220">Diaminopimelate biosynthesis</keyword>
<dbReference type="PIRSF" id="PIRSF000161">
    <property type="entry name" value="DHPR"/>
    <property type="match status" value="1"/>
</dbReference>
<dbReference type="Proteomes" id="UP000236173">
    <property type="component" value="Unassembled WGS sequence"/>
</dbReference>
<name>A0A2H5XBD8_9BACT</name>
<dbReference type="GO" id="GO:0009089">
    <property type="term" value="P:lysine biosynthetic process via diaminopimelate"/>
    <property type="evidence" value="ECO:0007669"/>
    <property type="project" value="UniProtKB-UniRule"/>
</dbReference>
<dbReference type="UniPathway" id="UPA00034">
    <property type="reaction ID" value="UER00018"/>
</dbReference>
<evidence type="ECO:0000259" key="14">
    <source>
        <dbReference type="Pfam" id="PF01113"/>
    </source>
</evidence>
<feature type="binding site" evidence="13">
    <location>
        <begin position="96"/>
        <end position="98"/>
    </location>
    <ligand>
        <name>NAD(+)</name>
        <dbReference type="ChEBI" id="CHEBI:57540"/>
    </ligand>
</feature>
<dbReference type="InterPro" id="IPR023940">
    <property type="entry name" value="DHDPR_bac"/>
</dbReference>
<evidence type="ECO:0000256" key="6">
    <source>
        <dbReference type="ARBA" id="ARBA00023002"/>
    </source>
</evidence>
<dbReference type="PROSITE" id="PS01298">
    <property type="entry name" value="DAPB"/>
    <property type="match status" value="1"/>
</dbReference>
<feature type="binding site" evidence="13">
    <location>
        <begin position="162"/>
        <end position="163"/>
    </location>
    <ligand>
        <name>(S)-2,3,4,5-tetrahydrodipicolinate</name>
        <dbReference type="ChEBI" id="CHEBI:16845"/>
    </ligand>
</feature>
<dbReference type="FunFam" id="3.30.360.10:FF:000009">
    <property type="entry name" value="4-hydroxy-tetrahydrodipicolinate reductase"/>
    <property type="match status" value="1"/>
</dbReference>
<feature type="domain" description="Dihydrodipicolinate reductase N-terminal" evidence="14">
    <location>
        <begin position="1"/>
        <end position="125"/>
    </location>
</feature>
<dbReference type="GO" id="GO:0016726">
    <property type="term" value="F:oxidoreductase activity, acting on CH or CH2 groups, NAD or NADP as acceptor"/>
    <property type="evidence" value="ECO:0007669"/>
    <property type="project" value="UniProtKB-UniRule"/>
</dbReference>
<gene>
    <name evidence="13 16" type="primary">dapB</name>
    <name evidence="16" type="ORF">HRbin17_01024</name>
</gene>
<feature type="domain" description="Dihydrodipicolinate reductase C-terminal" evidence="15">
    <location>
        <begin position="128"/>
        <end position="265"/>
    </location>
</feature>
<dbReference type="SUPFAM" id="SSF55347">
    <property type="entry name" value="Glyceraldehyde-3-phosphate dehydrogenase-like, C-terminal domain"/>
    <property type="match status" value="1"/>
</dbReference>
<dbReference type="Gene3D" id="3.30.360.10">
    <property type="entry name" value="Dihydrodipicolinate Reductase, domain 2"/>
    <property type="match status" value="1"/>
</dbReference>
<dbReference type="SUPFAM" id="SSF51735">
    <property type="entry name" value="NAD(P)-binding Rossmann-fold domains"/>
    <property type="match status" value="1"/>
</dbReference>
<dbReference type="EC" id="1.17.1.8" evidence="10 13"/>
<evidence type="ECO:0000256" key="1">
    <source>
        <dbReference type="ARBA" id="ARBA00006642"/>
    </source>
</evidence>
<dbReference type="GO" id="GO:0019877">
    <property type="term" value="P:diaminopimelate biosynthetic process"/>
    <property type="evidence" value="ECO:0007669"/>
    <property type="project" value="UniProtKB-UniRule"/>
</dbReference>
<dbReference type="InterPro" id="IPR022664">
    <property type="entry name" value="DapB_N_CS"/>
</dbReference>
<comment type="caution">
    <text evidence="16">The sequence shown here is derived from an EMBL/GenBank/DDBJ whole genome shotgun (WGS) entry which is preliminary data.</text>
</comment>
<evidence type="ECO:0000256" key="12">
    <source>
        <dbReference type="ARBA" id="ARBA00049396"/>
    </source>
</evidence>
<evidence type="ECO:0000256" key="5">
    <source>
        <dbReference type="ARBA" id="ARBA00022915"/>
    </source>
</evidence>
<comment type="pathway">
    <text evidence="9 13">Amino-acid biosynthesis; L-lysine biosynthesis via DAP pathway; (S)-tetrahydrodipicolinate from L-aspartate: step 4/4.</text>
</comment>
<protein>
    <recommendedName>
        <fullName evidence="10 13">4-hydroxy-tetrahydrodipicolinate reductase</fullName>
        <shortName evidence="13">HTPA reductase</shortName>
        <ecNumber evidence="10 13">1.17.1.8</ecNumber>
    </recommendedName>
</protein>
<dbReference type="InterPro" id="IPR022663">
    <property type="entry name" value="DapB_C"/>
</dbReference>
<comment type="caution">
    <text evidence="13">Lacks conserved residue(s) required for the propagation of feature annotation.</text>
</comment>
<dbReference type="Pfam" id="PF01113">
    <property type="entry name" value="DapB_N"/>
    <property type="match status" value="1"/>
</dbReference>
<feature type="active site" description="Proton donor/acceptor" evidence="13">
    <location>
        <position position="152"/>
    </location>
</feature>
<dbReference type="Pfam" id="PF05173">
    <property type="entry name" value="DapB_C"/>
    <property type="match status" value="1"/>
</dbReference>
<keyword evidence="6 13" id="KW-0560">Oxidoreductase</keyword>
<organism evidence="16 17">
    <name type="scientific">Candidatus Fervidibacter japonicus</name>
    <dbReference type="NCBI Taxonomy" id="2035412"/>
    <lineage>
        <taxon>Bacteria</taxon>
        <taxon>Candidatus Fervidibacterota</taxon>
        <taxon>Candidatus Fervidibacter</taxon>
    </lineage>
</organism>
<comment type="subunit">
    <text evidence="13">Homotetramer.</text>
</comment>
<accession>A0A2H5XBD8</accession>
<dbReference type="GO" id="GO:0051287">
    <property type="term" value="F:NAD binding"/>
    <property type="evidence" value="ECO:0007669"/>
    <property type="project" value="UniProtKB-UniRule"/>
</dbReference>
<keyword evidence="2 13" id="KW-0963">Cytoplasm</keyword>
<feature type="binding site" evidence="13">
    <location>
        <begin position="122"/>
        <end position="125"/>
    </location>
    <ligand>
        <name>NAD(+)</name>
        <dbReference type="ChEBI" id="CHEBI:57540"/>
    </ligand>
</feature>
<keyword evidence="3 13" id="KW-0028">Amino-acid biosynthesis</keyword>
<keyword evidence="7 13" id="KW-0520">NAD</keyword>
<comment type="catalytic activity">
    <reaction evidence="12 13">
        <text>(S)-2,3,4,5-tetrahydrodipicolinate + NAD(+) + H2O = (2S,4S)-4-hydroxy-2,3,4,5-tetrahydrodipicolinate + NADH + H(+)</text>
        <dbReference type="Rhea" id="RHEA:35323"/>
        <dbReference type="ChEBI" id="CHEBI:15377"/>
        <dbReference type="ChEBI" id="CHEBI:15378"/>
        <dbReference type="ChEBI" id="CHEBI:16845"/>
        <dbReference type="ChEBI" id="CHEBI:57540"/>
        <dbReference type="ChEBI" id="CHEBI:57945"/>
        <dbReference type="ChEBI" id="CHEBI:67139"/>
        <dbReference type="EC" id="1.17.1.8"/>
    </reaction>
</comment>
<dbReference type="PANTHER" id="PTHR20836">
    <property type="entry name" value="DIHYDRODIPICOLINATE REDUCTASE"/>
    <property type="match status" value="1"/>
</dbReference>
<evidence type="ECO:0000256" key="11">
    <source>
        <dbReference type="ARBA" id="ARBA00049080"/>
    </source>
</evidence>
<evidence type="ECO:0000256" key="10">
    <source>
        <dbReference type="ARBA" id="ARBA00038983"/>
    </source>
</evidence>
<evidence type="ECO:0000256" key="8">
    <source>
        <dbReference type="ARBA" id="ARBA00023154"/>
    </source>
</evidence>
<dbReference type="InterPro" id="IPR000846">
    <property type="entry name" value="DapB_N"/>
</dbReference>
<comment type="caution">
    <text evidence="13">Was originally thought to be a dihydrodipicolinate reductase (DHDPR), catalyzing the conversion of dihydrodipicolinate to tetrahydrodipicolinate. However, it was shown in E.coli that the substrate of the enzymatic reaction is not dihydrodipicolinate (DHDP) but in fact (2S,4S)-4-hydroxy-2,3,4,5-tetrahydrodipicolinic acid (HTPA), the product released by the DapA-catalyzed reaction.</text>
</comment>
<dbReference type="CDD" id="cd02274">
    <property type="entry name" value="DHDPR_N"/>
    <property type="match status" value="1"/>
</dbReference>
<comment type="function">
    <text evidence="13">Catalyzes the conversion of 4-hydroxy-tetrahydrodipicolinate (HTPA) to tetrahydrodipicolinate.</text>
</comment>
<dbReference type="InterPro" id="IPR036291">
    <property type="entry name" value="NAD(P)-bd_dom_sf"/>
</dbReference>
<evidence type="ECO:0000256" key="3">
    <source>
        <dbReference type="ARBA" id="ARBA00022605"/>
    </source>
</evidence>
<feature type="active site" description="Proton donor" evidence="13">
    <location>
        <position position="156"/>
    </location>
</feature>
<evidence type="ECO:0000256" key="4">
    <source>
        <dbReference type="ARBA" id="ARBA00022857"/>
    </source>
</evidence>
<keyword evidence="8 13" id="KW-0457">Lysine biosynthesis</keyword>
<dbReference type="Gene3D" id="3.40.50.720">
    <property type="entry name" value="NAD(P)-binding Rossmann-like Domain"/>
    <property type="match status" value="1"/>
</dbReference>
<proteinExistence type="inferred from homology"/>
<evidence type="ECO:0000313" key="16">
    <source>
        <dbReference type="EMBL" id="GBC98511.1"/>
    </source>
</evidence>
<dbReference type="AlphaFoldDB" id="A0A2H5XBD8"/>